<dbReference type="SMART" id="SM00849">
    <property type="entry name" value="Lactamase_B"/>
    <property type="match status" value="1"/>
</dbReference>
<keyword evidence="2" id="KW-0378">Hydrolase</keyword>
<dbReference type="Proteomes" id="UP000238605">
    <property type="component" value="Unassembled WGS sequence"/>
</dbReference>
<dbReference type="Pfam" id="PF00753">
    <property type="entry name" value="Lactamase_B"/>
    <property type="match status" value="1"/>
</dbReference>
<dbReference type="AlphaFoldDB" id="A0A2S5SR25"/>
<name>A0A2S5SR25_9BURK</name>
<comment type="caution">
    <text evidence="2">The sequence shown here is derived from an EMBL/GenBank/DDBJ whole genome shotgun (WGS) entry which is preliminary data.</text>
</comment>
<accession>A0A2S5SR25</accession>
<dbReference type="InterPro" id="IPR050855">
    <property type="entry name" value="NDM-1-like"/>
</dbReference>
<dbReference type="Gene3D" id="3.60.15.10">
    <property type="entry name" value="Ribonuclease Z/Hydroxyacylglutathione hydrolase-like"/>
    <property type="match status" value="1"/>
</dbReference>
<proteinExistence type="predicted"/>
<dbReference type="CDD" id="cd07726">
    <property type="entry name" value="ST1585-like_MBL-fold"/>
    <property type="match status" value="1"/>
</dbReference>
<protein>
    <submittedName>
        <fullName evidence="2">MBL fold metallo-hydrolase</fullName>
    </submittedName>
</protein>
<dbReference type="InterPro" id="IPR036866">
    <property type="entry name" value="RibonucZ/Hydroxyglut_hydro"/>
</dbReference>
<dbReference type="PANTHER" id="PTHR42951:SF22">
    <property type="entry name" value="METALLO BETA-LACTAMASE SUPERFAMILY LIPOPROTEIN"/>
    <property type="match status" value="1"/>
</dbReference>
<dbReference type="EMBL" id="PSNX01000015">
    <property type="protein sequence ID" value="PPE65198.1"/>
    <property type="molecule type" value="Genomic_DNA"/>
</dbReference>
<evidence type="ECO:0000313" key="2">
    <source>
        <dbReference type="EMBL" id="PPE65198.1"/>
    </source>
</evidence>
<evidence type="ECO:0000259" key="1">
    <source>
        <dbReference type="SMART" id="SM00849"/>
    </source>
</evidence>
<dbReference type="InterPro" id="IPR001279">
    <property type="entry name" value="Metallo-B-lactamas"/>
</dbReference>
<dbReference type="SUPFAM" id="SSF56281">
    <property type="entry name" value="Metallo-hydrolase/oxidoreductase"/>
    <property type="match status" value="1"/>
</dbReference>
<gene>
    <name evidence="2" type="ORF">C1704_14725</name>
</gene>
<sequence length="317" mass="34663">MDFLEHLDPGITVIDTGFVRPRFDAAYLIVENGRGAYVDTGPNSAVPRLLAALQARRLAPEQVDWLIVTHVHLDHAGGAGLLLQHLPNAKLVVHPRGARHLIDPRQLMAGVRAVYGPEVAERDYGELQPVPAERVLETHDGLVLELAGRPLHFADTPGHARHHHCIWDEASRGWFTGDTFGIAYPDLVTAGGRYAFPTTTPVQFEPEALHQSLDRLMARDPQVMFLTHYGATRDVAAHVAMVKSQLDAMVRLGRAAAGQADRDARLRAGLAALYHAEYRRQGGVLDDERVEALLEGDVELNAQGLGVWLDKQAAAAA</sequence>
<dbReference type="OrthoDB" id="9784009at2"/>
<dbReference type="GO" id="GO:0016787">
    <property type="term" value="F:hydrolase activity"/>
    <property type="evidence" value="ECO:0007669"/>
    <property type="project" value="UniProtKB-KW"/>
</dbReference>
<keyword evidence="3" id="KW-1185">Reference proteome</keyword>
<dbReference type="InterPro" id="IPR037482">
    <property type="entry name" value="ST1585_MBL-fold"/>
</dbReference>
<evidence type="ECO:0000313" key="3">
    <source>
        <dbReference type="Proteomes" id="UP000238605"/>
    </source>
</evidence>
<feature type="domain" description="Metallo-beta-lactamase" evidence="1">
    <location>
        <begin position="23"/>
        <end position="228"/>
    </location>
</feature>
<dbReference type="RefSeq" id="WP_104303501.1">
    <property type="nucleotide sequence ID" value="NZ_PSNX01000015.1"/>
</dbReference>
<dbReference type="PANTHER" id="PTHR42951">
    <property type="entry name" value="METALLO-BETA-LACTAMASE DOMAIN-CONTAINING"/>
    <property type="match status" value="1"/>
</dbReference>
<reference evidence="2 3" key="1">
    <citation type="submission" date="2018-02" db="EMBL/GenBank/DDBJ databases">
        <title>Reclassifiation of [Polyangium] brachysporum DSM 7029 as Guopingzhaonella breviflexa gen. nov., sp. nov., a member of the family Comamonadaceae.</title>
        <authorList>
            <person name="Tang B."/>
        </authorList>
    </citation>
    <scope>NUCLEOTIDE SEQUENCE [LARGE SCALE GENOMIC DNA]</scope>
    <source>
        <strain evidence="2 3">BCRC 80649</strain>
    </source>
</reference>
<organism evidence="2 3">
    <name type="scientific">Caldimonas caldifontis</name>
    <dbReference type="NCBI Taxonomy" id="1452508"/>
    <lineage>
        <taxon>Bacteria</taxon>
        <taxon>Pseudomonadati</taxon>
        <taxon>Pseudomonadota</taxon>
        <taxon>Betaproteobacteria</taxon>
        <taxon>Burkholderiales</taxon>
        <taxon>Sphaerotilaceae</taxon>
        <taxon>Caldimonas</taxon>
    </lineage>
</organism>